<dbReference type="SUPFAM" id="SSF53335">
    <property type="entry name" value="S-adenosyl-L-methionine-dependent methyltransferases"/>
    <property type="match status" value="1"/>
</dbReference>
<comment type="similarity">
    <text evidence="5">Belongs to the class I-like SAM-binding methyltransferase superfamily. RsmB/NOP family.</text>
</comment>
<dbReference type="Pfam" id="PF01189">
    <property type="entry name" value="Methyltr_RsmB-F"/>
    <property type="match status" value="1"/>
</dbReference>
<accession>A0A917HW10</accession>
<dbReference type="RefSeq" id="WP_188506604.1">
    <property type="nucleotide sequence ID" value="NZ_BMER01000002.1"/>
</dbReference>
<evidence type="ECO:0000313" key="8">
    <source>
        <dbReference type="Proteomes" id="UP000660862"/>
    </source>
</evidence>
<sequence>MSTEKRVGQQIQLIERLLVEYNREPGMPLARFLTGFYKRNRQMGAKDRRAISRLVYHYFRIGKAAKLEGTAMRLAIAEFLCSDESPVAQLMLPALYPHIREGIAEKIAVLEANTTFRAEELFPFHRHLSAGIDHGAFTAALLAQPDLFIRLRPGHVAAVITALTDAGISYRLLDAYTIALPNRTALDQISSIAGKYEIQDYSSQQTGGYFDASPGESWWDACAGAGGKSLLLLDTAPEVNLLVSDIRRSILRNLDERFEAAGVRKYRQKVLDLTKDTTVILGSEQFDGIILDAPCTGSGTWGRTPEMIATFDEDSIQHFAAIQRQIATQATIHLKRGQPLIYITCSVFSEENEQVVASLQDLGVVELEQMELLQGYRHRADSMFVARLIKC</sequence>
<reference evidence="7" key="2">
    <citation type="submission" date="2020-09" db="EMBL/GenBank/DDBJ databases">
        <authorList>
            <person name="Sun Q."/>
            <person name="Zhou Y."/>
        </authorList>
    </citation>
    <scope>NUCLEOTIDE SEQUENCE</scope>
    <source>
        <strain evidence="7">CGMCC 1.12195</strain>
    </source>
</reference>
<evidence type="ECO:0000256" key="3">
    <source>
        <dbReference type="ARBA" id="ARBA00022691"/>
    </source>
</evidence>
<evidence type="ECO:0000256" key="5">
    <source>
        <dbReference type="PROSITE-ProRule" id="PRU01023"/>
    </source>
</evidence>
<feature type="active site" description="Nucleophile" evidence="5">
    <location>
        <position position="345"/>
    </location>
</feature>
<dbReference type="GO" id="GO:0005829">
    <property type="term" value="C:cytosol"/>
    <property type="evidence" value="ECO:0007669"/>
    <property type="project" value="TreeGrafter"/>
</dbReference>
<keyword evidence="8" id="KW-1185">Reference proteome</keyword>
<keyword evidence="3 5" id="KW-0949">S-adenosyl-L-methionine</keyword>
<dbReference type="InterPro" id="IPR023267">
    <property type="entry name" value="RCMT"/>
</dbReference>
<dbReference type="InterPro" id="IPR029063">
    <property type="entry name" value="SAM-dependent_MTases_sf"/>
</dbReference>
<name>A0A917HW10_9SPHI</name>
<dbReference type="PROSITE" id="PS51686">
    <property type="entry name" value="SAM_MT_RSMB_NOP"/>
    <property type="match status" value="1"/>
</dbReference>
<keyword evidence="1 5" id="KW-0489">Methyltransferase</keyword>
<comment type="caution">
    <text evidence="5">Lacks conserved residue(s) required for the propagation of feature annotation.</text>
</comment>
<evidence type="ECO:0000256" key="2">
    <source>
        <dbReference type="ARBA" id="ARBA00022679"/>
    </source>
</evidence>
<evidence type="ECO:0000256" key="1">
    <source>
        <dbReference type="ARBA" id="ARBA00022603"/>
    </source>
</evidence>
<feature type="binding site" evidence="5">
    <location>
        <position position="245"/>
    </location>
    <ligand>
        <name>S-adenosyl-L-methionine</name>
        <dbReference type="ChEBI" id="CHEBI:59789"/>
    </ligand>
</feature>
<dbReference type="PANTHER" id="PTHR22807">
    <property type="entry name" value="NOP2 YEAST -RELATED NOL1/NOP2/FMU SUN DOMAIN-CONTAINING"/>
    <property type="match status" value="1"/>
</dbReference>
<keyword evidence="2 5" id="KW-0808">Transferase</keyword>
<keyword evidence="4 5" id="KW-0694">RNA-binding</keyword>
<feature type="binding site" evidence="5">
    <location>
        <position position="292"/>
    </location>
    <ligand>
        <name>S-adenosyl-L-methionine</name>
        <dbReference type="ChEBI" id="CHEBI:59789"/>
    </ligand>
</feature>
<protein>
    <submittedName>
        <fullName evidence="7">tRNA/rRNA cytosine-C5-methylase RsmB</fullName>
    </submittedName>
</protein>
<dbReference type="PANTHER" id="PTHR22807:SF61">
    <property type="entry name" value="NOL1_NOP2_SUN FAMILY PROTEIN _ ANTITERMINATION NUSB DOMAIN-CONTAINING PROTEIN"/>
    <property type="match status" value="1"/>
</dbReference>
<evidence type="ECO:0000256" key="4">
    <source>
        <dbReference type="ARBA" id="ARBA00022884"/>
    </source>
</evidence>
<proteinExistence type="inferred from homology"/>
<dbReference type="GO" id="GO:0070475">
    <property type="term" value="P:rRNA base methylation"/>
    <property type="evidence" value="ECO:0007669"/>
    <property type="project" value="TreeGrafter"/>
</dbReference>
<dbReference type="InterPro" id="IPR049560">
    <property type="entry name" value="MeTrfase_RsmB-F_NOP2_cat"/>
</dbReference>
<evidence type="ECO:0000259" key="6">
    <source>
        <dbReference type="PROSITE" id="PS51686"/>
    </source>
</evidence>
<dbReference type="Proteomes" id="UP000660862">
    <property type="component" value="Unassembled WGS sequence"/>
</dbReference>
<feature type="domain" description="SAM-dependent MTase RsmB/NOP-type" evidence="6">
    <location>
        <begin position="124"/>
        <end position="391"/>
    </location>
</feature>
<evidence type="ECO:0000313" key="7">
    <source>
        <dbReference type="EMBL" id="GGG91411.1"/>
    </source>
</evidence>
<dbReference type="AlphaFoldDB" id="A0A917HW10"/>
<gene>
    <name evidence="7" type="primary">rsmB</name>
    <name evidence="7" type="ORF">GCM10007415_27510</name>
</gene>
<dbReference type="GO" id="GO:0003723">
    <property type="term" value="F:RNA binding"/>
    <property type="evidence" value="ECO:0007669"/>
    <property type="project" value="UniProtKB-UniRule"/>
</dbReference>
<dbReference type="PRINTS" id="PR02008">
    <property type="entry name" value="RCMTFAMILY"/>
</dbReference>
<organism evidence="7 8">
    <name type="scientific">Parapedobacter pyrenivorans</name>
    <dbReference type="NCBI Taxonomy" id="1305674"/>
    <lineage>
        <taxon>Bacteria</taxon>
        <taxon>Pseudomonadati</taxon>
        <taxon>Bacteroidota</taxon>
        <taxon>Sphingobacteriia</taxon>
        <taxon>Sphingobacteriales</taxon>
        <taxon>Sphingobacteriaceae</taxon>
        <taxon>Parapedobacter</taxon>
    </lineage>
</organism>
<dbReference type="EMBL" id="BMER01000002">
    <property type="protein sequence ID" value="GGG91411.1"/>
    <property type="molecule type" value="Genomic_DNA"/>
</dbReference>
<feature type="binding site" evidence="5">
    <location>
        <position position="272"/>
    </location>
    <ligand>
        <name>S-adenosyl-L-methionine</name>
        <dbReference type="ChEBI" id="CHEBI:59789"/>
    </ligand>
</feature>
<dbReference type="Gene3D" id="3.40.50.150">
    <property type="entry name" value="Vaccinia Virus protein VP39"/>
    <property type="match status" value="1"/>
</dbReference>
<reference evidence="7" key="1">
    <citation type="journal article" date="2014" name="Int. J. Syst. Evol. Microbiol.">
        <title>Complete genome sequence of Corynebacterium casei LMG S-19264T (=DSM 44701T), isolated from a smear-ripened cheese.</title>
        <authorList>
            <consortium name="US DOE Joint Genome Institute (JGI-PGF)"/>
            <person name="Walter F."/>
            <person name="Albersmeier A."/>
            <person name="Kalinowski J."/>
            <person name="Ruckert C."/>
        </authorList>
    </citation>
    <scope>NUCLEOTIDE SEQUENCE</scope>
    <source>
        <strain evidence="7">CGMCC 1.12195</strain>
    </source>
</reference>
<comment type="caution">
    <text evidence="7">The sequence shown here is derived from an EMBL/GenBank/DDBJ whole genome shotgun (WGS) entry which is preliminary data.</text>
</comment>
<dbReference type="InterPro" id="IPR001678">
    <property type="entry name" value="MeTrfase_RsmB-F_NOP2_dom"/>
</dbReference>
<dbReference type="GO" id="GO:0009383">
    <property type="term" value="F:rRNA (cytosine-C5-)-methyltransferase activity"/>
    <property type="evidence" value="ECO:0007669"/>
    <property type="project" value="TreeGrafter"/>
</dbReference>